<evidence type="ECO:0000256" key="5">
    <source>
        <dbReference type="PROSITE-ProRule" id="PRU00207"/>
    </source>
</evidence>
<dbReference type="GeneID" id="115634081"/>
<evidence type="ECO:0000313" key="9">
    <source>
        <dbReference type="Proteomes" id="UP000504634"/>
    </source>
</evidence>
<dbReference type="OrthoDB" id="7883290at2759"/>
<name>A0A6J2UGD9_DROLE</name>
<evidence type="ECO:0000259" key="7">
    <source>
        <dbReference type="PROSITE" id="PS50089"/>
    </source>
</evidence>
<protein>
    <submittedName>
        <fullName evidence="10">Cysteine and histidine-rich protein 1 homolog</fullName>
    </submittedName>
</protein>
<evidence type="ECO:0000256" key="2">
    <source>
        <dbReference type="ARBA" id="ARBA00022771"/>
    </source>
</evidence>
<dbReference type="RefSeq" id="XP_030387499.1">
    <property type="nucleotide sequence ID" value="XM_030531639.1"/>
</dbReference>
<feature type="zinc finger region" description="TRAF-type" evidence="5">
    <location>
        <begin position="115"/>
        <end position="149"/>
    </location>
</feature>
<evidence type="ECO:0000256" key="3">
    <source>
        <dbReference type="ARBA" id="ARBA00022833"/>
    </source>
</evidence>
<dbReference type="SUPFAM" id="SSF57850">
    <property type="entry name" value="RING/U-box"/>
    <property type="match status" value="1"/>
</dbReference>
<evidence type="ECO:0000256" key="1">
    <source>
        <dbReference type="ARBA" id="ARBA00022723"/>
    </source>
</evidence>
<accession>A0A6J2UGD9</accession>
<evidence type="ECO:0000313" key="10">
    <source>
        <dbReference type="RefSeq" id="XP_030387499.1"/>
    </source>
</evidence>
<keyword evidence="2 5" id="KW-0863">Zinc-finger</keyword>
<evidence type="ECO:0000256" key="4">
    <source>
        <dbReference type="ARBA" id="ARBA00034319"/>
    </source>
</evidence>
<dbReference type="InterPro" id="IPR001841">
    <property type="entry name" value="Znf_RING"/>
</dbReference>
<feature type="domain" description="TRAF-type" evidence="8">
    <location>
        <begin position="115"/>
        <end position="149"/>
    </location>
</feature>
<reference evidence="10" key="1">
    <citation type="submission" date="2025-08" db="UniProtKB">
        <authorList>
            <consortium name="RefSeq"/>
        </authorList>
    </citation>
    <scope>IDENTIFICATION</scope>
    <source>
        <strain evidence="10">11010-0011.00</strain>
        <tissue evidence="10">Whole body</tissue>
    </source>
</reference>
<dbReference type="GO" id="GO:0005634">
    <property type="term" value="C:nucleus"/>
    <property type="evidence" value="ECO:0007669"/>
    <property type="project" value="TreeGrafter"/>
</dbReference>
<feature type="domain" description="RING-type" evidence="7">
    <location>
        <begin position="44"/>
        <end position="90"/>
    </location>
</feature>
<dbReference type="InterPro" id="IPR039338">
    <property type="entry name" value="ZFTRAF1"/>
</dbReference>
<dbReference type="PROSITE" id="PS50145">
    <property type="entry name" value="ZF_TRAF"/>
    <property type="match status" value="1"/>
</dbReference>
<proteinExistence type="inferred from homology"/>
<keyword evidence="1 5" id="KW-0479">Metal-binding</keyword>
<keyword evidence="9" id="KW-1185">Reference proteome</keyword>
<gene>
    <name evidence="10" type="primary">LOC115634081</name>
</gene>
<dbReference type="PANTHER" id="PTHR23059">
    <property type="entry name" value="CYSTEINE AND HISTIDINE-RICH PROTEIN 1"/>
    <property type="match status" value="1"/>
</dbReference>
<dbReference type="Gene3D" id="3.30.40.10">
    <property type="entry name" value="Zinc/RING finger domain, C3HC4 (zinc finger)"/>
    <property type="match status" value="1"/>
</dbReference>
<dbReference type="InterPro" id="IPR013083">
    <property type="entry name" value="Znf_RING/FYVE/PHD"/>
</dbReference>
<evidence type="ECO:0000259" key="8">
    <source>
        <dbReference type="PROSITE" id="PS50145"/>
    </source>
</evidence>
<dbReference type="InterPro" id="IPR001293">
    <property type="entry name" value="Znf_TRAF"/>
</dbReference>
<dbReference type="GO" id="GO:0008270">
    <property type="term" value="F:zinc ion binding"/>
    <property type="evidence" value="ECO:0007669"/>
    <property type="project" value="UniProtKB-KW"/>
</dbReference>
<dbReference type="Proteomes" id="UP000504634">
    <property type="component" value="Unplaced"/>
</dbReference>
<dbReference type="AlphaFoldDB" id="A0A6J2UGD9"/>
<dbReference type="PANTHER" id="PTHR23059:SF4">
    <property type="entry name" value="ZINC FINGER TRAF-TYPE-CONTAINING PROTEIN 1"/>
    <property type="match status" value="1"/>
</dbReference>
<feature type="region of interest" description="Disordered" evidence="6">
    <location>
        <begin position="1"/>
        <end position="33"/>
    </location>
</feature>
<comment type="similarity">
    <text evidence="4">Belongs to the ZFTRAF1 family.</text>
</comment>
<sequence>MPNEEENCVPPMKRQRIDAGISPREQTSEPSPDLGERLRFVMLCNVCHEVPHPEENHQCTRGHIICDECCTRILAEAVLRNKEAKCPQCRVRISWPELSTNLILKQALWELPSRCGQCDCEISNKSLAHHIQSECRRRQVACQYRCLGCDWRGSYEDCAPHEAFCTYPHKSADEILEALLEIESRTFYDNQGLRECQERLSAQRVFFFDVELSFRRQSGQHRLLLESMPISAFEELWQLRLRISPNTDRSQRKLSYSLMLMTVPKESLYVSFFVNVPDRADTAKQLMDIEPLLHKQRFRLAEQSSGFKELTFRSPDAIYRLLAMQPVCLRLWIFMNTP</sequence>
<dbReference type="PROSITE" id="PS50089">
    <property type="entry name" value="ZF_RING_2"/>
    <property type="match status" value="1"/>
</dbReference>
<evidence type="ECO:0000256" key="6">
    <source>
        <dbReference type="SAM" id="MobiDB-lite"/>
    </source>
</evidence>
<organism evidence="9 10">
    <name type="scientific">Drosophila lebanonensis</name>
    <name type="common">Fruit fly</name>
    <name type="synonym">Scaptodrosophila lebanonensis</name>
    <dbReference type="NCBI Taxonomy" id="7225"/>
    <lineage>
        <taxon>Eukaryota</taxon>
        <taxon>Metazoa</taxon>
        <taxon>Ecdysozoa</taxon>
        <taxon>Arthropoda</taxon>
        <taxon>Hexapoda</taxon>
        <taxon>Insecta</taxon>
        <taxon>Pterygota</taxon>
        <taxon>Neoptera</taxon>
        <taxon>Endopterygota</taxon>
        <taxon>Diptera</taxon>
        <taxon>Brachycera</taxon>
        <taxon>Muscomorpha</taxon>
        <taxon>Ephydroidea</taxon>
        <taxon>Drosophilidae</taxon>
        <taxon>Scaptodrosophila</taxon>
    </lineage>
</organism>
<keyword evidence="3 5" id="KW-0862">Zinc</keyword>